<proteinExistence type="predicted"/>
<accession>A0A6C0EV40</accession>
<dbReference type="AlphaFoldDB" id="A0A6C0EV40"/>
<evidence type="ECO:0000313" key="1">
    <source>
        <dbReference type="EMBL" id="QHT32100.1"/>
    </source>
</evidence>
<organism evidence="1">
    <name type="scientific">viral metagenome</name>
    <dbReference type="NCBI Taxonomy" id="1070528"/>
    <lineage>
        <taxon>unclassified sequences</taxon>
        <taxon>metagenomes</taxon>
        <taxon>organismal metagenomes</taxon>
    </lineage>
</organism>
<sequence>MEEKLLRKWYKKKSIVISDLYECDERYQRYLNLIICWSDTEGNDYTYIQEKIYEFVSIVNNNDTIRYKFELMKYIDGEIILMMNLCLMKDMEV</sequence>
<protein>
    <submittedName>
        <fullName evidence="1">Uncharacterized protein</fullName>
    </submittedName>
</protein>
<reference evidence="1" key="1">
    <citation type="journal article" date="2020" name="Nature">
        <title>Giant virus diversity and host interactions through global metagenomics.</title>
        <authorList>
            <person name="Schulz F."/>
            <person name="Roux S."/>
            <person name="Paez-Espino D."/>
            <person name="Jungbluth S."/>
            <person name="Walsh D.A."/>
            <person name="Denef V.J."/>
            <person name="McMahon K.D."/>
            <person name="Konstantinidis K.T."/>
            <person name="Eloe-Fadrosh E.A."/>
            <person name="Kyrpides N.C."/>
            <person name="Woyke T."/>
        </authorList>
    </citation>
    <scope>NUCLEOTIDE SEQUENCE</scope>
    <source>
        <strain evidence="1">GVMAG-M-3300009159-65</strain>
    </source>
</reference>
<name>A0A6C0EV40_9ZZZZ</name>
<dbReference type="EMBL" id="MN738931">
    <property type="protein sequence ID" value="QHT32100.1"/>
    <property type="molecule type" value="Genomic_DNA"/>
</dbReference>